<evidence type="ECO:0000313" key="4">
    <source>
        <dbReference type="EMBL" id="WNH53211.1"/>
    </source>
</evidence>
<proteinExistence type="predicted"/>
<dbReference type="SMART" id="SM00248">
    <property type="entry name" value="ANK"/>
    <property type="match status" value="2"/>
</dbReference>
<keyword evidence="5" id="KW-1185">Reference proteome</keyword>
<protein>
    <submittedName>
        <fullName evidence="4">Ankyrin repeat domain-containing protein</fullName>
    </submittedName>
</protein>
<accession>A0ABY9YQR8</accession>
<sequence length="119" mass="12679">MSMSLADLFGDYGQLPEYSGIALADVDQISLFGDRPINVAATRGSIAEMETLLSARADLNSRGEHGYTPLHNAVEQGAKEAVEWLILNGANRFAINDWGMSPSDLAAALGESVIGELLK</sequence>
<dbReference type="EMBL" id="CP115541">
    <property type="protein sequence ID" value="WNH53211.1"/>
    <property type="molecule type" value="Genomic_DNA"/>
</dbReference>
<dbReference type="RefSeq" id="WP_311192372.1">
    <property type="nucleotide sequence ID" value="NZ_CP115541.1"/>
</dbReference>
<evidence type="ECO:0000256" key="3">
    <source>
        <dbReference type="PROSITE-ProRule" id="PRU00023"/>
    </source>
</evidence>
<dbReference type="InterPro" id="IPR002110">
    <property type="entry name" value="Ankyrin_rpt"/>
</dbReference>
<feature type="repeat" description="ANK" evidence="3">
    <location>
        <begin position="32"/>
        <end position="64"/>
    </location>
</feature>
<dbReference type="Gene3D" id="1.25.40.20">
    <property type="entry name" value="Ankyrin repeat-containing domain"/>
    <property type="match status" value="1"/>
</dbReference>
<evidence type="ECO:0000256" key="2">
    <source>
        <dbReference type="ARBA" id="ARBA00023043"/>
    </source>
</evidence>
<name>A0ABY9YQR8_9GAMM</name>
<organism evidence="4 5">
    <name type="scientific">Stenotrophomonas oahuensis</name>
    <dbReference type="NCBI Taxonomy" id="3003271"/>
    <lineage>
        <taxon>Bacteria</taxon>
        <taxon>Pseudomonadati</taxon>
        <taxon>Pseudomonadota</taxon>
        <taxon>Gammaproteobacteria</taxon>
        <taxon>Lysobacterales</taxon>
        <taxon>Lysobacteraceae</taxon>
        <taxon>Stenotrophomonas</taxon>
    </lineage>
</organism>
<gene>
    <name evidence="4" type="ORF">PDM29_02745</name>
</gene>
<dbReference type="Pfam" id="PF12796">
    <property type="entry name" value="Ank_2"/>
    <property type="match status" value="1"/>
</dbReference>
<dbReference type="PROSITE" id="PS50088">
    <property type="entry name" value="ANK_REPEAT"/>
    <property type="match status" value="2"/>
</dbReference>
<evidence type="ECO:0000313" key="5">
    <source>
        <dbReference type="Proteomes" id="UP001302072"/>
    </source>
</evidence>
<evidence type="ECO:0000256" key="1">
    <source>
        <dbReference type="ARBA" id="ARBA00022737"/>
    </source>
</evidence>
<dbReference type="Proteomes" id="UP001302072">
    <property type="component" value="Chromosome"/>
</dbReference>
<feature type="repeat" description="ANK" evidence="3">
    <location>
        <begin position="65"/>
        <end position="97"/>
    </location>
</feature>
<dbReference type="InterPro" id="IPR036770">
    <property type="entry name" value="Ankyrin_rpt-contain_sf"/>
</dbReference>
<keyword evidence="2 3" id="KW-0040">ANK repeat</keyword>
<dbReference type="PROSITE" id="PS50297">
    <property type="entry name" value="ANK_REP_REGION"/>
    <property type="match status" value="1"/>
</dbReference>
<dbReference type="PANTHER" id="PTHR24171">
    <property type="entry name" value="ANKYRIN REPEAT DOMAIN-CONTAINING PROTEIN 39-RELATED"/>
    <property type="match status" value="1"/>
</dbReference>
<keyword evidence="1" id="KW-0677">Repeat</keyword>
<reference evidence="4 5" key="1">
    <citation type="submission" date="2022-12" db="EMBL/GenBank/DDBJ databases">
        <title>Two new species, Stenotrophomonas aracearum and Stenotrophomonas oahuensis, isolated from Anthurium (Araceae family) in Hawaii.</title>
        <authorList>
            <person name="Chunag S.C."/>
            <person name="Dobhal S."/>
            <person name="Alvarez A."/>
            <person name="Arif M."/>
        </authorList>
    </citation>
    <scope>NUCLEOTIDE SEQUENCE [LARGE SCALE GENOMIC DNA]</scope>
    <source>
        <strain evidence="4 5">A5586</strain>
    </source>
</reference>
<dbReference type="SUPFAM" id="SSF48403">
    <property type="entry name" value="Ankyrin repeat"/>
    <property type="match status" value="1"/>
</dbReference>